<gene>
    <name evidence="1" type="ORF">ACOLOM_LOCUS5839</name>
</gene>
<organism evidence="1 2">
    <name type="scientific">Acaulospora colombiana</name>
    <dbReference type="NCBI Taxonomy" id="27376"/>
    <lineage>
        <taxon>Eukaryota</taxon>
        <taxon>Fungi</taxon>
        <taxon>Fungi incertae sedis</taxon>
        <taxon>Mucoromycota</taxon>
        <taxon>Glomeromycotina</taxon>
        <taxon>Glomeromycetes</taxon>
        <taxon>Diversisporales</taxon>
        <taxon>Acaulosporaceae</taxon>
        <taxon>Acaulospora</taxon>
    </lineage>
</organism>
<reference evidence="1" key="1">
    <citation type="submission" date="2021-06" db="EMBL/GenBank/DDBJ databases">
        <authorList>
            <person name="Kallberg Y."/>
            <person name="Tangrot J."/>
            <person name="Rosling A."/>
        </authorList>
    </citation>
    <scope>NUCLEOTIDE SEQUENCE</scope>
    <source>
        <strain evidence="1">CL356</strain>
    </source>
</reference>
<dbReference type="EMBL" id="CAJVPT010011175">
    <property type="protein sequence ID" value="CAG8577349.1"/>
    <property type="molecule type" value="Genomic_DNA"/>
</dbReference>
<keyword evidence="2" id="KW-1185">Reference proteome</keyword>
<comment type="caution">
    <text evidence="1">The sequence shown here is derived from an EMBL/GenBank/DDBJ whole genome shotgun (WGS) entry which is preliminary data.</text>
</comment>
<evidence type="ECO:0000313" key="2">
    <source>
        <dbReference type="Proteomes" id="UP000789525"/>
    </source>
</evidence>
<proteinExistence type="predicted"/>
<accession>A0ACA9MAV3</accession>
<protein>
    <submittedName>
        <fullName evidence="1">7368_t:CDS:1</fullName>
    </submittedName>
</protein>
<name>A0ACA9MAV3_9GLOM</name>
<evidence type="ECO:0000313" key="1">
    <source>
        <dbReference type="EMBL" id="CAG8577349.1"/>
    </source>
</evidence>
<sequence>MKNPKEMTNEELYHALKARKIRLGVAKEISTAYSPARIVLTTIFNPVHAMTKAGINTSGSLTHNYTQGKCNEIAKELERRGLDSKKYEDDPETINETNKWVRVWKSVKIVGTIVSIDWSEIPKMVELVSDVDDAIIDFGDVVNNISELVLEITEHSADIKEGLEVVETVTEVSEVVTESVELGNEIKNDKKPTNDFNGDGKLEKKSIVEARIQNIIDEQLQNVINMSHSAKDAISHIGHISLHHNDNKKNHETGG</sequence>
<dbReference type="Proteomes" id="UP000789525">
    <property type="component" value="Unassembled WGS sequence"/>
</dbReference>